<keyword evidence="2" id="KW-1185">Reference proteome</keyword>
<proteinExistence type="predicted"/>
<comment type="caution">
    <text evidence="1">The sequence shown here is derived from an EMBL/GenBank/DDBJ whole genome shotgun (WGS) entry which is preliminary data.</text>
</comment>
<organism evidence="1 2">
    <name type="scientific">Rufibacter quisquiliarum</name>
    <dbReference type="NCBI Taxonomy" id="1549639"/>
    <lineage>
        <taxon>Bacteria</taxon>
        <taxon>Pseudomonadati</taxon>
        <taxon>Bacteroidota</taxon>
        <taxon>Cytophagia</taxon>
        <taxon>Cytophagales</taxon>
        <taxon>Hymenobacteraceae</taxon>
        <taxon>Rufibacter</taxon>
    </lineage>
</organism>
<dbReference type="RefSeq" id="WP_182513586.1">
    <property type="nucleotide sequence ID" value="NZ_JACJIQ010000012.1"/>
</dbReference>
<dbReference type="AlphaFoldDB" id="A0A839GS45"/>
<name>A0A839GS45_9BACT</name>
<sequence>MENENLENQENEIELPTSLTLGNILMHLSKVRGSLDAILTNQAYIMARLEQRPEEEVLQEVENLEEEFQDQWAVAFNEMHFQGKLKLPIKDQQAGEAQ</sequence>
<evidence type="ECO:0000313" key="2">
    <source>
        <dbReference type="Proteomes" id="UP000563094"/>
    </source>
</evidence>
<gene>
    <name evidence="1" type="ORF">FHS90_003051</name>
</gene>
<reference evidence="1 2" key="1">
    <citation type="submission" date="2020-08" db="EMBL/GenBank/DDBJ databases">
        <title>Genomic Encyclopedia of Type Strains, Phase IV (KMG-IV): sequencing the most valuable type-strain genomes for metagenomic binning, comparative biology and taxonomic classification.</title>
        <authorList>
            <person name="Goeker M."/>
        </authorList>
    </citation>
    <scope>NUCLEOTIDE SEQUENCE [LARGE SCALE GENOMIC DNA]</scope>
    <source>
        <strain evidence="1 2">DSM 29854</strain>
    </source>
</reference>
<accession>A0A839GS45</accession>
<protein>
    <submittedName>
        <fullName evidence="1">Uncharacterized protein</fullName>
    </submittedName>
</protein>
<dbReference type="EMBL" id="JACJIQ010000012">
    <property type="protein sequence ID" value="MBA9078325.1"/>
    <property type="molecule type" value="Genomic_DNA"/>
</dbReference>
<evidence type="ECO:0000313" key="1">
    <source>
        <dbReference type="EMBL" id="MBA9078325.1"/>
    </source>
</evidence>
<dbReference type="Proteomes" id="UP000563094">
    <property type="component" value="Unassembled WGS sequence"/>
</dbReference>